<evidence type="ECO:0000256" key="1">
    <source>
        <dbReference type="ARBA" id="ARBA00004442"/>
    </source>
</evidence>
<feature type="domain" description="SusD-like N-terminal" evidence="7">
    <location>
        <begin position="25"/>
        <end position="227"/>
    </location>
</feature>
<comment type="caution">
    <text evidence="8">The sequence shown here is derived from an EMBL/GenBank/DDBJ whole genome shotgun (WGS) entry which is preliminary data.</text>
</comment>
<accession>A0A5M9GQD9</accession>
<comment type="similarity">
    <text evidence="2">Belongs to the SusD family.</text>
</comment>
<evidence type="ECO:0000259" key="7">
    <source>
        <dbReference type="Pfam" id="PF14322"/>
    </source>
</evidence>
<organism evidence="8 9">
    <name type="scientific">Arcticibacter tournemirensis</name>
    <dbReference type="NCBI Taxonomy" id="699437"/>
    <lineage>
        <taxon>Bacteria</taxon>
        <taxon>Pseudomonadati</taxon>
        <taxon>Bacteroidota</taxon>
        <taxon>Sphingobacteriia</taxon>
        <taxon>Sphingobacteriales</taxon>
        <taxon>Sphingobacteriaceae</taxon>
        <taxon>Arcticibacter</taxon>
    </lineage>
</organism>
<dbReference type="Pfam" id="PF07980">
    <property type="entry name" value="SusD_RagB"/>
    <property type="match status" value="1"/>
</dbReference>
<reference evidence="8 9" key="1">
    <citation type="submission" date="2019-09" db="EMBL/GenBank/DDBJ databases">
        <title>Pararcticibacter amylolyticus gen. nov., sp. nov., isolated from a rottenly hemp rope, and reclassification of Pedobacter tournemirensis as Pararcticibacter tournemirensis comb. nov.</title>
        <authorList>
            <person name="Cai Y."/>
        </authorList>
    </citation>
    <scope>NUCLEOTIDE SEQUENCE [LARGE SCALE GENOMIC DNA]</scope>
    <source>
        <strain evidence="8 9">TF5-37.2-LB10</strain>
    </source>
</reference>
<dbReference type="PROSITE" id="PS51257">
    <property type="entry name" value="PROKAR_LIPOPROTEIN"/>
    <property type="match status" value="1"/>
</dbReference>
<feature type="domain" description="RagB/SusD" evidence="6">
    <location>
        <begin position="327"/>
        <end position="461"/>
    </location>
</feature>
<evidence type="ECO:0000313" key="9">
    <source>
        <dbReference type="Proteomes" id="UP000322918"/>
    </source>
</evidence>
<dbReference type="InterPro" id="IPR033985">
    <property type="entry name" value="SusD-like_N"/>
</dbReference>
<evidence type="ECO:0000313" key="8">
    <source>
        <dbReference type="EMBL" id="KAA8474938.1"/>
    </source>
</evidence>
<sequence length="463" mass="51236">MKRHLLNNYWIGILLLLAACDKDSFLDKKSSTAIVSPTRLTDFQQLLDNTIFNYTAALPQLAADEYEVSYASWQASASVTQRNSYIWAKDIYGGEKNVRDWNVAFTQIFYTNAVLEGLASSESAGTPTGQFIKGQALFKRAYACYDLVRNFCKAYDEATAATDAGIPIRLNAGVNEIAQRASLKRSMDQVLTDLRSAVPLLPAARPSTDLFRPSKPAVYALIARVYLDMRHYTEAEAYADSCLALYSRLIDYNSVSTSSATPFSTTNDELIYNTCGFANATQAYTFIQASTSSAAKVPAALTGLYAASDLRLKVFYARAADGSYTRKRGYYGSGNYPFTGLATDEVYLVKAECLARRGETAASLLALNTLLQKRFVNTAAYVPVTAATPQEALDKVLLERRKELSWRCLRWPDLKRLNKEGAGIVLSRELNGETYTLEPNSPRYVLPIPDDEIALSGITQNER</sequence>
<proteinExistence type="inferred from homology"/>
<dbReference type="RefSeq" id="WP_141813398.1">
    <property type="nucleotide sequence ID" value="NZ_VFPL01000001.1"/>
</dbReference>
<name>A0A5M9GQD9_9SPHI</name>
<gene>
    <name evidence="8" type="ORF">F1649_21855</name>
</gene>
<evidence type="ECO:0000256" key="3">
    <source>
        <dbReference type="ARBA" id="ARBA00022729"/>
    </source>
</evidence>
<dbReference type="GO" id="GO:0009279">
    <property type="term" value="C:cell outer membrane"/>
    <property type="evidence" value="ECO:0007669"/>
    <property type="project" value="UniProtKB-SubCell"/>
</dbReference>
<evidence type="ECO:0000256" key="5">
    <source>
        <dbReference type="ARBA" id="ARBA00023237"/>
    </source>
</evidence>
<evidence type="ECO:0000259" key="6">
    <source>
        <dbReference type="Pfam" id="PF07980"/>
    </source>
</evidence>
<evidence type="ECO:0000256" key="2">
    <source>
        <dbReference type="ARBA" id="ARBA00006275"/>
    </source>
</evidence>
<protein>
    <submittedName>
        <fullName evidence="8">RagB/SusD family nutrient uptake outer membrane protein</fullName>
    </submittedName>
</protein>
<dbReference type="OrthoDB" id="653598at2"/>
<keyword evidence="3" id="KW-0732">Signal</keyword>
<dbReference type="InterPro" id="IPR011990">
    <property type="entry name" value="TPR-like_helical_dom_sf"/>
</dbReference>
<dbReference type="Gene3D" id="1.25.40.390">
    <property type="match status" value="1"/>
</dbReference>
<dbReference type="Pfam" id="PF14322">
    <property type="entry name" value="SusD-like_3"/>
    <property type="match status" value="1"/>
</dbReference>
<dbReference type="EMBL" id="VWNE01000056">
    <property type="protein sequence ID" value="KAA8474938.1"/>
    <property type="molecule type" value="Genomic_DNA"/>
</dbReference>
<keyword evidence="4" id="KW-0472">Membrane</keyword>
<evidence type="ECO:0000256" key="4">
    <source>
        <dbReference type="ARBA" id="ARBA00023136"/>
    </source>
</evidence>
<dbReference type="Proteomes" id="UP000322918">
    <property type="component" value="Unassembled WGS sequence"/>
</dbReference>
<keyword evidence="5" id="KW-0998">Cell outer membrane</keyword>
<dbReference type="SUPFAM" id="SSF48452">
    <property type="entry name" value="TPR-like"/>
    <property type="match status" value="1"/>
</dbReference>
<keyword evidence="9" id="KW-1185">Reference proteome</keyword>
<dbReference type="AlphaFoldDB" id="A0A5M9GQD9"/>
<comment type="subcellular location">
    <subcellularLocation>
        <location evidence="1">Cell outer membrane</location>
    </subcellularLocation>
</comment>
<dbReference type="InterPro" id="IPR012944">
    <property type="entry name" value="SusD_RagB_dom"/>
</dbReference>